<accession>A0A2U8YL56</accession>
<dbReference type="Gene3D" id="1.10.287.70">
    <property type="match status" value="1"/>
</dbReference>
<dbReference type="InterPro" id="IPR014710">
    <property type="entry name" value="RmlC-like_jellyroll"/>
</dbReference>
<dbReference type="InterPro" id="IPR000595">
    <property type="entry name" value="cNMP-bd_dom"/>
</dbReference>
<evidence type="ECO:0000256" key="11">
    <source>
        <dbReference type="SAM" id="Phobius"/>
    </source>
</evidence>
<dbReference type="GO" id="GO:0005216">
    <property type="term" value="F:monoatomic ion channel activity"/>
    <property type="evidence" value="ECO:0007669"/>
    <property type="project" value="InterPro"/>
</dbReference>
<evidence type="ECO:0000256" key="5">
    <source>
        <dbReference type="ARBA" id="ARBA00022989"/>
    </source>
</evidence>
<keyword evidence="9" id="KW-0407">Ion channel</keyword>
<evidence type="ECO:0000256" key="6">
    <source>
        <dbReference type="ARBA" id="ARBA00023065"/>
    </source>
</evidence>
<proteinExistence type="evidence at transcript level"/>
<evidence type="ECO:0000256" key="3">
    <source>
        <dbReference type="ARBA" id="ARBA00022448"/>
    </source>
</evidence>
<keyword evidence="7 11" id="KW-0472">Membrane</keyword>
<reference evidence="13" key="2">
    <citation type="journal article" date="2018" name="Genomics">
        <title>Genome-wide identification, evolution and expression analysis of cyclic nucleotide-gated channels in tobacco (Nicotiana tabacum L.).</title>
        <authorList>
            <person name="Nawaz Z."/>
            <person name="Kakar K.U."/>
            <person name="Ullah R."/>
            <person name="Yu S."/>
            <person name="Zhang J."/>
            <person name="Shu Q.Y."/>
            <person name="Ren X.L."/>
        </authorList>
    </citation>
    <scope>NUCLEOTIDE SEQUENCE</scope>
</reference>
<comment type="similarity">
    <text evidence="2">Belongs to the cyclic nucleotide-gated cation channel (TC 1.A.1.5) family.</text>
</comment>
<dbReference type="AlphaFoldDB" id="A0A2U8YL56"/>
<dbReference type="GO" id="GO:0012505">
    <property type="term" value="C:endomembrane system"/>
    <property type="evidence" value="ECO:0007669"/>
    <property type="project" value="UniProtKB-SubCell"/>
</dbReference>
<evidence type="ECO:0000256" key="4">
    <source>
        <dbReference type="ARBA" id="ARBA00022692"/>
    </source>
</evidence>
<feature type="transmembrane region" description="Helical" evidence="11">
    <location>
        <begin position="413"/>
        <end position="431"/>
    </location>
</feature>
<feature type="region of interest" description="Disordered" evidence="10">
    <location>
        <begin position="1"/>
        <end position="31"/>
    </location>
</feature>
<feature type="transmembrane region" description="Helical" evidence="11">
    <location>
        <begin position="215"/>
        <end position="234"/>
    </location>
</feature>
<dbReference type="InterPro" id="IPR018490">
    <property type="entry name" value="cNMP-bd_dom_sf"/>
</dbReference>
<evidence type="ECO:0000256" key="1">
    <source>
        <dbReference type="ARBA" id="ARBA00004127"/>
    </source>
</evidence>
<organism evidence="13">
    <name type="scientific">Nicotiana tabacum</name>
    <name type="common">Common tobacco</name>
    <dbReference type="NCBI Taxonomy" id="4097"/>
    <lineage>
        <taxon>Eukaryota</taxon>
        <taxon>Viridiplantae</taxon>
        <taxon>Streptophyta</taxon>
        <taxon>Embryophyta</taxon>
        <taxon>Tracheophyta</taxon>
        <taxon>Spermatophyta</taxon>
        <taxon>Magnoliopsida</taxon>
        <taxon>eudicotyledons</taxon>
        <taxon>Gunneridae</taxon>
        <taxon>Pentapetalae</taxon>
        <taxon>asterids</taxon>
        <taxon>lamiids</taxon>
        <taxon>Solanales</taxon>
        <taxon>Solanaceae</taxon>
        <taxon>Nicotianoideae</taxon>
        <taxon>Nicotianeae</taxon>
        <taxon>Nicotiana</taxon>
    </lineage>
</organism>
<feature type="compositionally biased region" description="Basic and acidic residues" evidence="10">
    <location>
        <begin position="1"/>
        <end position="14"/>
    </location>
</feature>
<evidence type="ECO:0000259" key="12">
    <source>
        <dbReference type="PROSITE" id="PS50042"/>
    </source>
</evidence>
<protein>
    <submittedName>
        <fullName evidence="13">Cyclic nucleotide-gated channel 6</fullName>
    </submittedName>
</protein>
<reference evidence="13" key="1">
    <citation type="submission" date="2017-08" db="EMBL/GenBank/DDBJ databases">
        <authorList>
            <person name="de Groot N.N."/>
        </authorList>
    </citation>
    <scope>NUCLEOTIDE SEQUENCE</scope>
</reference>
<dbReference type="Gene3D" id="1.10.287.630">
    <property type="entry name" value="Helix hairpin bin"/>
    <property type="match status" value="1"/>
</dbReference>
<evidence type="ECO:0000313" key="13">
    <source>
        <dbReference type="EMBL" id="AWN82507.1"/>
    </source>
</evidence>
<dbReference type="EMBL" id="MF671840">
    <property type="protein sequence ID" value="AWN82507.1"/>
    <property type="molecule type" value="mRNA"/>
</dbReference>
<comment type="subcellular location">
    <subcellularLocation>
        <location evidence="1">Endomembrane system</location>
        <topology evidence="1">Multi-pass membrane protein</topology>
    </subcellularLocation>
</comment>
<sequence length="746" mass="85816">MKESLGVGKTDRSVTNRSHIRAGNPGAQGIPRSRRVRGRVFEDWKSEESSFNSPNNRPFHIRKPSFSLLMSNIRRRLESGSERISSWRKSIRVHPLTAKPTKDQSISSKKQILDPQGRFLQQWNKIFVLICTIAVSLDPLFFYIPVIDNENKCLDLDTTLKITACVLRSITDLFYIFHIILQFRTGFIPPSSRVFGRGELIEDSSAIAKRYLKSYFIVDILAVLPLPQIVILIISPSVNSPISLATKEILKIVIFVQYVPRIFRIYPLYKEVTRTAGLFTETAWGGAAFNLFLYMLASNVVGAFWYLISVERQDTCWRDACDKIDSCSLDNLYCGGNRNGNALLLNSSCPLLKSEDIKDPNDFDFGIFLDALQFRIVEKQKFWSKLFYCFWWGLRNLSSLGQNLKTSTFVGEILFAVFISIIGLILFSLLIGNMQKYLQSITVRVEEMRVRRRDAEQWMSHRMLPDNLRARIRRHEQYKWQETRGVEEDLLIHNLPRDLRRDLKRHLCWSLVKRVPMFEKMDEQLLDAMCGRLKPALYTEKSFIIREGDPVDEMLFLMRGTLITMTTNGGRTGFFNSVSLKAGDFCGEELLTWALDPHTSSSLPTSTRTVQAETDIEAFALTADDLKFVASQFRRLNSKQLQHSFRLYSQQWRTWGACFIQVAWRRHCRNKLEKSLREEEDRLQVALAKESTNAPSLGATIYASRFAANALRALRRNHTTGAKLSPTLPLLLQKPAEPNFSEENHS</sequence>
<name>A0A2U8YL56_TOBAC</name>
<dbReference type="SUPFAM" id="SSF51206">
    <property type="entry name" value="cAMP-binding domain-like"/>
    <property type="match status" value="1"/>
</dbReference>
<dbReference type="PROSITE" id="PS50042">
    <property type="entry name" value="CNMP_BINDING_3"/>
    <property type="match status" value="1"/>
</dbReference>
<evidence type="ECO:0000256" key="8">
    <source>
        <dbReference type="ARBA" id="ARBA00023286"/>
    </source>
</evidence>
<dbReference type="SMART" id="SM00100">
    <property type="entry name" value="cNMP"/>
    <property type="match status" value="1"/>
</dbReference>
<keyword evidence="3" id="KW-0813">Transport</keyword>
<evidence type="ECO:0000256" key="7">
    <source>
        <dbReference type="ARBA" id="ARBA00023136"/>
    </source>
</evidence>
<dbReference type="FunFam" id="2.60.120.10:FF:000024">
    <property type="entry name" value="Cyclic nucleotide-gated ion channel 1"/>
    <property type="match status" value="1"/>
</dbReference>
<dbReference type="CDD" id="cd00038">
    <property type="entry name" value="CAP_ED"/>
    <property type="match status" value="1"/>
</dbReference>
<dbReference type="FunFam" id="1.10.287.630:FF:000003">
    <property type="entry name" value="Cyclic nucleotide-gated ion channel 1"/>
    <property type="match status" value="1"/>
</dbReference>
<dbReference type="Pfam" id="PF00520">
    <property type="entry name" value="Ion_trans"/>
    <property type="match status" value="1"/>
</dbReference>
<dbReference type="InterPro" id="IPR005821">
    <property type="entry name" value="Ion_trans_dom"/>
</dbReference>
<evidence type="ECO:0000256" key="2">
    <source>
        <dbReference type="ARBA" id="ARBA00010486"/>
    </source>
</evidence>
<dbReference type="GO" id="GO:0016020">
    <property type="term" value="C:membrane"/>
    <property type="evidence" value="ECO:0007669"/>
    <property type="project" value="InterPro"/>
</dbReference>
<keyword evidence="5 11" id="KW-1133">Transmembrane helix</keyword>
<feature type="transmembrane region" description="Helical" evidence="11">
    <location>
        <begin position="126"/>
        <end position="147"/>
    </location>
</feature>
<evidence type="ECO:0000256" key="9">
    <source>
        <dbReference type="ARBA" id="ARBA00023303"/>
    </source>
</evidence>
<feature type="transmembrane region" description="Helical" evidence="11">
    <location>
        <begin position="159"/>
        <end position="181"/>
    </location>
</feature>
<dbReference type="SUPFAM" id="SSF81324">
    <property type="entry name" value="Voltage-gated potassium channels"/>
    <property type="match status" value="1"/>
</dbReference>
<dbReference type="PANTHER" id="PTHR45651">
    <property type="entry name" value="CYCLIC NUCLEOTIDE-GATED ION CHANNEL 15-RELATED-RELATED"/>
    <property type="match status" value="1"/>
</dbReference>
<feature type="transmembrane region" description="Helical" evidence="11">
    <location>
        <begin position="287"/>
        <end position="308"/>
    </location>
</feature>
<feature type="domain" description="Cyclic nucleotide-binding" evidence="12">
    <location>
        <begin position="517"/>
        <end position="601"/>
    </location>
</feature>
<keyword evidence="6" id="KW-0406">Ion transport</keyword>
<keyword evidence="4 11" id="KW-0812">Transmembrane</keyword>
<evidence type="ECO:0000256" key="10">
    <source>
        <dbReference type="SAM" id="MobiDB-lite"/>
    </source>
</evidence>
<dbReference type="Gene3D" id="2.60.120.10">
    <property type="entry name" value="Jelly Rolls"/>
    <property type="match status" value="1"/>
</dbReference>
<dbReference type="PANTHER" id="PTHR45651:SF76">
    <property type="entry name" value="CYCLIC NUCLEOTIDE-GATED ION CHANNEL 1-LIKE"/>
    <property type="match status" value="1"/>
</dbReference>
<keyword evidence="8" id="KW-1071">Ligand-gated ion channel</keyword>